<dbReference type="Proteomes" id="UP000636010">
    <property type="component" value="Unassembled WGS sequence"/>
</dbReference>
<dbReference type="RefSeq" id="WP_188460320.1">
    <property type="nucleotide sequence ID" value="NZ_BAABHU010000002.1"/>
</dbReference>
<feature type="signal peptide" evidence="2">
    <location>
        <begin position="1"/>
        <end position="19"/>
    </location>
</feature>
<proteinExistence type="predicted"/>
<sequence>MKAKLIAALFLFGAGVACNSPEKKQEETTAEPEMETSAIEEKDSTVFGESFDIGQAKQPEMVLANLQPQDSLNATIRGTVKEVCKAKGCWMTIDLGNEESMRVTFKDYGFFVPKDIAGKEVIFTGQVKYTETDVETLRHYAKDEGQTEEEVLAITEPEQSYNFVATGVKLVD</sequence>
<feature type="region of interest" description="Disordered" evidence="1">
    <location>
        <begin position="21"/>
        <end position="41"/>
    </location>
</feature>
<dbReference type="EMBL" id="BMEC01000002">
    <property type="protein sequence ID" value="GGC23406.1"/>
    <property type="molecule type" value="Genomic_DNA"/>
</dbReference>
<keyword evidence="4" id="KW-1185">Reference proteome</keyword>
<evidence type="ECO:0000313" key="3">
    <source>
        <dbReference type="EMBL" id="GGC23406.1"/>
    </source>
</evidence>
<dbReference type="InterPro" id="IPR032577">
    <property type="entry name" value="DUF4920"/>
</dbReference>
<keyword evidence="2" id="KW-0732">Signal</keyword>
<feature type="chain" id="PRO_5045159734" description="DUF4920 domain-containing protein" evidence="2">
    <location>
        <begin position="20"/>
        <end position="172"/>
    </location>
</feature>
<dbReference type="Pfam" id="PF16267">
    <property type="entry name" value="DUF4920"/>
    <property type="match status" value="1"/>
</dbReference>
<gene>
    <name evidence="3" type="ORF">GCM10011506_05880</name>
</gene>
<evidence type="ECO:0000256" key="2">
    <source>
        <dbReference type="SAM" id="SignalP"/>
    </source>
</evidence>
<protein>
    <recommendedName>
        <fullName evidence="5">DUF4920 domain-containing protein</fullName>
    </recommendedName>
</protein>
<reference evidence="4" key="1">
    <citation type="journal article" date="2019" name="Int. J. Syst. Evol. Microbiol.">
        <title>The Global Catalogue of Microorganisms (GCM) 10K type strain sequencing project: providing services to taxonomists for standard genome sequencing and annotation.</title>
        <authorList>
            <consortium name="The Broad Institute Genomics Platform"/>
            <consortium name="The Broad Institute Genome Sequencing Center for Infectious Disease"/>
            <person name="Wu L."/>
            <person name="Ma J."/>
        </authorList>
    </citation>
    <scope>NUCLEOTIDE SEQUENCE [LARGE SCALE GENOMIC DNA]</scope>
    <source>
        <strain evidence="4">CGMCC 1.10832</strain>
    </source>
</reference>
<comment type="caution">
    <text evidence="3">The sequence shown here is derived from an EMBL/GenBank/DDBJ whole genome shotgun (WGS) entry which is preliminary data.</text>
</comment>
<dbReference type="PROSITE" id="PS51257">
    <property type="entry name" value="PROKAR_LIPOPROTEIN"/>
    <property type="match status" value="1"/>
</dbReference>
<evidence type="ECO:0008006" key="5">
    <source>
        <dbReference type="Google" id="ProtNLM"/>
    </source>
</evidence>
<accession>A0ABQ1LHV9</accession>
<organism evidence="3 4">
    <name type="scientific">Marivirga lumbricoides</name>
    <dbReference type="NCBI Taxonomy" id="1046115"/>
    <lineage>
        <taxon>Bacteria</taxon>
        <taxon>Pseudomonadati</taxon>
        <taxon>Bacteroidota</taxon>
        <taxon>Cytophagia</taxon>
        <taxon>Cytophagales</taxon>
        <taxon>Marivirgaceae</taxon>
        <taxon>Marivirga</taxon>
    </lineage>
</organism>
<evidence type="ECO:0000313" key="4">
    <source>
        <dbReference type="Proteomes" id="UP000636010"/>
    </source>
</evidence>
<name>A0ABQ1LHV9_9BACT</name>
<evidence type="ECO:0000256" key="1">
    <source>
        <dbReference type="SAM" id="MobiDB-lite"/>
    </source>
</evidence>